<evidence type="ECO:0000256" key="1">
    <source>
        <dbReference type="RuleBase" id="RU361267"/>
    </source>
</evidence>
<comment type="caution">
    <text evidence="5">The sequence shown here is derived from an EMBL/GenBank/DDBJ whole genome shotgun (WGS) entry which is preliminary data.</text>
</comment>
<dbReference type="SMART" id="SM00563">
    <property type="entry name" value="PlsC"/>
    <property type="match status" value="1"/>
</dbReference>
<evidence type="ECO:0000256" key="2">
    <source>
        <dbReference type="SAM" id="MobiDB-lite"/>
    </source>
</evidence>
<dbReference type="EC" id="2.3.1.51" evidence="1"/>
<feature type="transmembrane region" description="Helical" evidence="3">
    <location>
        <begin position="247"/>
        <end position="268"/>
    </location>
</feature>
<dbReference type="GO" id="GO:0003841">
    <property type="term" value="F:1-acylglycerol-3-phosphate O-acyltransferase activity"/>
    <property type="evidence" value="ECO:0007669"/>
    <property type="project" value="UniProtKB-UniRule"/>
</dbReference>
<keyword evidence="1" id="KW-0012">Acyltransferase</keyword>
<protein>
    <recommendedName>
        <fullName evidence="1">1-acyl-sn-glycerol-3-phosphate acyltransferase</fullName>
        <ecNumber evidence="1">2.3.1.51</ecNumber>
    </recommendedName>
</protein>
<dbReference type="InterPro" id="IPR006461">
    <property type="entry name" value="PLAC_motif_containing"/>
</dbReference>
<dbReference type="GO" id="GO:0051762">
    <property type="term" value="P:sesquiterpene biosynthetic process"/>
    <property type="evidence" value="ECO:0007669"/>
    <property type="project" value="TreeGrafter"/>
</dbReference>
<dbReference type="CDD" id="cd07989">
    <property type="entry name" value="LPLAT_AGPAT-like"/>
    <property type="match status" value="1"/>
</dbReference>
<dbReference type="NCBIfam" id="TIGR00530">
    <property type="entry name" value="AGP_acyltrn"/>
    <property type="match status" value="1"/>
</dbReference>
<dbReference type="InterPro" id="IPR002123">
    <property type="entry name" value="Plipid/glycerol_acylTrfase"/>
</dbReference>
<evidence type="ECO:0000313" key="6">
    <source>
        <dbReference type="Proteomes" id="UP000326396"/>
    </source>
</evidence>
<dbReference type="InterPro" id="IPR021369">
    <property type="entry name" value="DUF2985"/>
</dbReference>
<organism evidence="5 6">
    <name type="scientific">Mikania micrantha</name>
    <name type="common">bitter vine</name>
    <dbReference type="NCBI Taxonomy" id="192012"/>
    <lineage>
        <taxon>Eukaryota</taxon>
        <taxon>Viridiplantae</taxon>
        <taxon>Streptophyta</taxon>
        <taxon>Embryophyta</taxon>
        <taxon>Tracheophyta</taxon>
        <taxon>Spermatophyta</taxon>
        <taxon>Magnoliopsida</taxon>
        <taxon>eudicotyledons</taxon>
        <taxon>Gunneridae</taxon>
        <taxon>Pentapetalae</taxon>
        <taxon>asterids</taxon>
        <taxon>campanulids</taxon>
        <taxon>Asterales</taxon>
        <taxon>Asteraceae</taxon>
        <taxon>Asteroideae</taxon>
        <taxon>Heliantheae alliance</taxon>
        <taxon>Eupatorieae</taxon>
        <taxon>Mikania</taxon>
    </lineage>
</organism>
<dbReference type="GO" id="GO:0009975">
    <property type="term" value="F:cyclase activity"/>
    <property type="evidence" value="ECO:0007669"/>
    <property type="project" value="TreeGrafter"/>
</dbReference>
<dbReference type="PANTHER" id="PTHR31045:SF30">
    <property type="entry name" value="PLAC8 FAMILY PROTEIN"/>
    <property type="match status" value="1"/>
</dbReference>
<dbReference type="Pfam" id="PF01553">
    <property type="entry name" value="Acyltransferase"/>
    <property type="match status" value="1"/>
</dbReference>
<feature type="transmembrane region" description="Helical" evidence="3">
    <location>
        <begin position="393"/>
        <end position="412"/>
    </location>
</feature>
<feature type="transmembrane region" description="Helical" evidence="3">
    <location>
        <begin position="330"/>
        <end position="348"/>
    </location>
</feature>
<keyword evidence="3" id="KW-1133">Transmembrane helix</keyword>
<proteinExistence type="inferred from homology"/>
<keyword evidence="3" id="KW-0472">Membrane</keyword>
<keyword evidence="1" id="KW-1208">Phospholipid metabolism</keyword>
<dbReference type="InterPro" id="IPR004552">
    <property type="entry name" value="AGP_acyltrans"/>
</dbReference>
<feature type="compositionally biased region" description="Polar residues" evidence="2">
    <location>
        <begin position="492"/>
        <end position="522"/>
    </location>
</feature>
<dbReference type="Proteomes" id="UP000326396">
    <property type="component" value="Linkage Group LG1"/>
</dbReference>
<dbReference type="PANTHER" id="PTHR31045">
    <property type="entry name" value="PLAC8 FAMILY PROTEIN-RELATED"/>
    <property type="match status" value="1"/>
</dbReference>
<feature type="transmembrane region" description="Helical" evidence="3">
    <location>
        <begin position="794"/>
        <end position="813"/>
    </location>
</feature>
<comment type="similarity">
    <text evidence="1">Belongs to the 1-acyl-sn-glycerol-3-phosphate acyltransferase family.</text>
</comment>
<evidence type="ECO:0000256" key="3">
    <source>
        <dbReference type="SAM" id="Phobius"/>
    </source>
</evidence>
<feature type="region of interest" description="Disordered" evidence="2">
    <location>
        <begin position="482"/>
        <end position="522"/>
    </location>
</feature>
<feature type="domain" description="Phospholipid/glycerol acyltransferase" evidence="4">
    <location>
        <begin position="765"/>
        <end position="878"/>
    </location>
</feature>
<evidence type="ECO:0000259" key="4">
    <source>
        <dbReference type="SMART" id="SM00563"/>
    </source>
</evidence>
<feature type="transmembrane region" description="Helical" evidence="3">
    <location>
        <begin position="360"/>
        <end position="381"/>
    </location>
</feature>
<feature type="transmembrane region" description="Helical" evidence="3">
    <location>
        <begin position="214"/>
        <end position="235"/>
    </location>
</feature>
<dbReference type="EMBL" id="SZYD01000001">
    <property type="protein sequence ID" value="KAD7480217.1"/>
    <property type="molecule type" value="Genomic_DNA"/>
</dbReference>
<gene>
    <name evidence="5" type="ORF">E3N88_03353</name>
</gene>
<keyword evidence="6" id="KW-1185">Reference proteome</keyword>
<dbReference type="GO" id="GO:0016020">
    <property type="term" value="C:membrane"/>
    <property type="evidence" value="ECO:0007669"/>
    <property type="project" value="InterPro"/>
</dbReference>
<accession>A0A5N6Q8X5</accession>
<feature type="compositionally biased region" description="Polar residues" evidence="2">
    <location>
        <begin position="40"/>
        <end position="53"/>
    </location>
</feature>
<keyword evidence="1" id="KW-0808">Transferase</keyword>
<keyword evidence="1" id="KW-0443">Lipid metabolism</keyword>
<reference evidence="5 6" key="1">
    <citation type="submission" date="2019-05" db="EMBL/GenBank/DDBJ databases">
        <title>Mikania micrantha, genome provides insights into the molecular mechanism of rapid growth.</title>
        <authorList>
            <person name="Liu B."/>
        </authorList>
    </citation>
    <scope>NUCLEOTIDE SEQUENCE [LARGE SCALE GENOMIC DNA]</scope>
    <source>
        <strain evidence="5">NLD-2019</strain>
        <tissue evidence="5">Leaf</tissue>
    </source>
</reference>
<dbReference type="NCBIfam" id="TIGR01571">
    <property type="entry name" value="A_thal_Cys_rich"/>
    <property type="match status" value="1"/>
</dbReference>
<feature type="transmembrane region" description="Helical" evidence="3">
    <location>
        <begin position="699"/>
        <end position="721"/>
    </location>
</feature>
<name>A0A5N6Q8X5_9ASTR</name>
<feature type="transmembrane region" description="Helical" evidence="3">
    <location>
        <begin position="122"/>
        <end position="145"/>
    </location>
</feature>
<dbReference type="AlphaFoldDB" id="A0A5N6Q8X5"/>
<keyword evidence="1" id="KW-0594">Phospholipid biosynthesis</keyword>
<comment type="catalytic activity">
    <reaction evidence="1">
        <text>a 1-acyl-sn-glycero-3-phosphate + an acyl-CoA = a 1,2-diacyl-sn-glycero-3-phosphate + CoA</text>
        <dbReference type="Rhea" id="RHEA:19709"/>
        <dbReference type="ChEBI" id="CHEBI:57287"/>
        <dbReference type="ChEBI" id="CHEBI:57970"/>
        <dbReference type="ChEBI" id="CHEBI:58342"/>
        <dbReference type="ChEBI" id="CHEBI:58608"/>
        <dbReference type="EC" id="2.3.1.51"/>
    </reaction>
</comment>
<keyword evidence="1" id="KW-0444">Lipid biosynthesis</keyword>
<feature type="region of interest" description="Disordered" evidence="2">
    <location>
        <begin position="1"/>
        <end position="61"/>
    </location>
</feature>
<dbReference type="Pfam" id="PF11204">
    <property type="entry name" value="DUF2985"/>
    <property type="match status" value="1"/>
</dbReference>
<comment type="domain">
    <text evidence="1">The HXXXXD motif is essential for acyltransferase activity and may constitute the binding site for the phosphate moiety of the glycerol-3-phosphate.</text>
</comment>
<dbReference type="GO" id="GO:0008654">
    <property type="term" value="P:phospholipid biosynthetic process"/>
    <property type="evidence" value="ECO:0007669"/>
    <property type="project" value="UniProtKB-KW"/>
</dbReference>
<sequence length="927" mass="104586">MSPNDNDGAKDGKSNGCKVKTRVDLRIETSRRGFLRDGDSQTPSDGSLTNRTPSFLPFGNLGTPTAKFQRIAQERDEFSRTVPSSTSQKIRDRLLRVFSKKIDWVTYQKLAKEWIRNPMNMVLLIWIIAVAVSGAILFLVMTGILNRALPNKTQRDAWFEVNNQILNALFTLMCLYQHPQRLYHLALLLRWRSQDITKLRKIYCKDGTYKPHEWAHMLVVILLLNLNCLAQYALCGLNVGYKRSERPAIGVAITISVAIGAPAIAGVYCVVSPLGKEYDTTSDEESQLKKDNVNSSQQLVKSFERRFSFTPRDERTNETSPKWSGGIFDFWEDISIAYLSLFCSFCVFGWNMERLGFGNMYVHIVTFLLFCLAPFWIFNLAAINIDNETAREALGITGIFLCLFGLFYGGFWRIQMRKRFNLPPSDSCCGKPAVTDCALWLFCCWCSLAQEVRTGNYYDIKEDKFYKKTGDENNQISISTLPQEEESGLKSGPSSPLQNTSLPPYKSNSPSPSRFLKQHQSQSGDNAILEPPVLSVIQKEGILIVLLCFSPESMELSVRIDTITGGPGQPSRHTFSLHHPSGPSAYLLRRRSVFCSDPPEAKQVLNCYPYKDLMGKCSKNCGIRQCLVFDKRKKSRPPQWIFHLDEMFACKPNHYKLHSQCKVLRSVILRSEIAGAGSPASAHRLPEFQLTSKVKGVCFYAYTSVIAIFVFVFMVLGHPFVLLRDRYQRNFHHLIAKIWASMTVYPFFKIKIEGFENLPPKNSPAVYVSNHQSFLDIYALLTLGRNLKFISKTAIFLFPVVGWAMFLMGFISLKRMDRRSQLQTLKRCIEIVKNGGSVLFFPEGTRSKDGRLGTFKKGAFSIAAKTGVPVVPITLVGTGKMMPAGMEGILNPGSVKIIIHQSLQGDNPDTLCNKAVNVISNELIHQD</sequence>
<dbReference type="SUPFAM" id="SSF69593">
    <property type="entry name" value="Glycerol-3-phosphate (1)-acyltransferase"/>
    <property type="match status" value="1"/>
</dbReference>
<dbReference type="Pfam" id="PF04749">
    <property type="entry name" value="PLAC8"/>
    <property type="match status" value="1"/>
</dbReference>
<evidence type="ECO:0000313" key="5">
    <source>
        <dbReference type="EMBL" id="KAD7480217.1"/>
    </source>
</evidence>
<dbReference type="OrthoDB" id="417078at2759"/>
<keyword evidence="3" id="KW-0812">Transmembrane</keyword>
<feature type="compositionally biased region" description="Basic and acidic residues" evidence="2">
    <location>
        <begin position="21"/>
        <end position="39"/>
    </location>
</feature>